<feature type="disulfide bond" evidence="11">
    <location>
        <begin position="798"/>
        <end position="808"/>
    </location>
</feature>
<comment type="caution">
    <text evidence="18">The sequence shown here is derived from an EMBL/GenBank/DDBJ whole genome shotgun (WGS) entry which is preliminary data.</text>
</comment>
<dbReference type="SUPFAM" id="SSF55486">
    <property type="entry name" value="Metalloproteases ('zincins'), catalytic domain"/>
    <property type="match status" value="1"/>
</dbReference>
<evidence type="ECO:0000256" key="9">
    <source>
        <dbReference type="ARBA" id="ARBA00023157"/>
    </source>
</evidence>
<evidence type="ECO:0000256" key="8">
    <source>
        <dbReference type="ARBA" id="ARBA00023136"/>
    </source>
</evidence>
<dbReference type="InterPro" id="IPR000742">
    <property type="entry name" value="EGF"/>
</dbReference>
<organism evidence="18 19">
    <name type="scientific">Electrophorus voltai</name>
    <dbReference type="NCBI Taxonomy" id="2609070"/>
    <lineage>
        <taxon>Eukaryota</taxon>
        <taxon>Metazoa</taxon>
        <taxon>Chordata</taxon>
        <taxon>Craniata</taxon>
        <taxon>Vertebrata</taxon>
        <taxon>Euteleostomi</taxon>
        <taxon>Actinopterygii</taxon>
        <taxon>Neopterygii</taxon>
        <taxon>Teleostei</taxon>
        <taxon>Ostariophysi</taxon>
        <taxon>Gymnotiformes</taxon>
        <taxon>Gymnotoidei</taxon>
        <taxon>Gymnotidae</taxon>
        <taxon>Electrophorus</taxon>
    </lineage>
</organism>
<dbReference type="InterPro" id="IPR006586">
    <property type="entry name" value="ADAM_Cys-rich"/>
</dbReference>
<dbReference type="PANTHER" id="PTHR11905">
    <property type="entry name" value="ADAM A DISINTEGRIN AND METALLOPROTEASE DOMAIN"/>
    <property type="match status" value="1"/>
</dbReference>
<feature type="domain" description="EGF-like" evidence="15">
    <location>
        <begin position="794"/>
        <end position="826"/>
    </location>
</feature>
<reference evidence="18" key="1">
    <citation type="submission" date="2023-03" db="EMBL/GenBank/DDBJ databases">
        <title>Electrophorus voltai genome.</title>
        <authorList>
            <person name="Bian C."/>
        </authorList>
    </citation>
    <scope>NUCLEOTIDE SEQUENCE</scope>
    <source>
        <strain evidence="18">CB-2022</strain>
        <tissue evidence="18">Muscle</tissue>
    </source>
</reference>
<evidence type="ECO:0000259" key="16">
    <source>
        <dbReference type="PROSITE" id="PS50214"/>
    </source>
</evidence>
<evidence type="ECO:0000256" key="3">
    <source>
        <dbReference type="ARBA" id="ARBA00022692"/>
    </source>
</evidence>
<dbReference type="GO" id="GO:0004222">
    <property type="term" value="F:metalloendopeptidase activity"/>
    <property type="evidence" value="ECO:0007669"/>
    <property type="project" value="InterPro"/>
</dbReference>
<dbReference type="FunFam" id="3.40.390.10:FF:000002">
    <property type="entry name" value="Disintegrin and metalloproteinase domain-containing protein 22"/>
    <property type="match status" value="1"/>
</dbReference>
<dbReference type="InterPro" id="IPR024079">
    <property type="entry name" value="MetalloPept_cat_dom_sf"/>
</dbReference>
<keyword evidence="11" id="KW-0245">EGF-like domain</keyword>
<keyword evidence="4 12" id="KW-0479">Metal-binding</keyword>
<feature type="compositionally biased region" description="Pro residues" evidence="13">
    <location>
        <begin position="901"/>
        <end position="910"/>
    </location>
</feature>
<feature type="domain" description="Peptidase M12B" evidence="17">
    <location>
        <begin position="373"/>
        <end position="568"/>
    </location>
</feature>
<accession>A0AAD9E4F6</accession>
<evidence type="ECO:0000256" key="13">
    <source>
        <dbReference type="SAM" id="MobiDB-lite"/>
    </source>
</evidence>
<feature type="binding site" evidence="12">
    <location>
        <position position="512"/>
    </location>
    <ligand>
        <name>Zn(2+)</name>
        <dbReference type="ChEBI" id="CHEBI:29105"/>
        <note>catalytic</note>
    </ligand>
</feature>
<dbReference type="GO" id="GO:0005886">
    <property type="term" value="C:plasma membrane"/>
    <property type="evidence" value="ECO:0007669"/>
    <property type="project" value="TreeGrafter"/>
</dbReference>
<feature type="binding site" evidence="12">
    <location>
        <position position="508"/>
    </location>
    <ligand>
        <name>Zn(2+)</name>
        <dbReference type="ChEBI" id="CHEBI:29105"/>
        <note>catalytic</note>
    </ligand>
</feature>
<gene>
    <name evidence="18" type="ORF">P4O66_005337</name>
</gene>
<dbReference type="Gene3D" id="3.40.390.10">
    <property type="entry name" value="Collagenase (Catalytic Domain)"/>
    <property type="match status" value="1"/>
</dbReference>
<evidence type="ECO:0000313" key="19">
    <source>
        <dbReference type="Proteomes" id="UP001239994"/>
    </source>
</evidence>
<proteinExistence type="predicted"/>
<keyword evidence="19" id="KW-1185">Reference proteome</keyword>
<evidence type="ECO:0000256" key="11">
    <source>
        <dbReference type="PROSITE-ProRule" id="PRU00076"/>
    </source>
</evidence>
<dbReference type="PROSITE" id="PS00427">
    <property type="entry name" value="DISINTEGRIN_1"/>
    <property type="match status" value="1"/>
</dbReference>
<comment type="caution">
    <text evidence="11">Lacks conserved residue(s) required for the propagation of feature annotation.</text>
</comment>
<sequence length="975" mass="106491">MAAVYRKAQGGLMCECQLYSGRHSDLTQPGPLSGPGRAAEVHLSSLRFTRQSPPKTDTVTKDTLQTPQAIYSKAHAAELLPADLGPVRVTWTPAFANSVSEGRVSDEGQKAKCPNSIVERSITRYRVALARCLGRGGGGADSPELGGASGAQLAQTSAGKTPDIRPQGLHNYTDKLCEDGLLVNTGSWLRGHCSSAGSHTLDGVAVYEVIRPVRLHSLYKRDVESSRPDVVKYAMTLHGKHIEMELQKNKDLLTKDYTETYYTKEGTPVTTKPEALDLCYYQGKIVNDSGSLVSMSTCDGLRGYFQTAEQRFLIEPLSEDGDHAVLKYEDVNNTPMVCGVTNTSWDTNTDGFPPHTGKSRSRFSGSTSLQQQKYNELFLVADNRMYVKMDKDIDKVRKRMYEIVNFVNTVYKEISTFIAVVGLEVWTDSDKINVTTPAGETLDKFTKWRNDDLLIRQQHDNAHLITAIDFDGSTVGLAFIGTLCSGHSTGVIQDHNPRAVAVGATLSHEMGHNLGMNHDTSSCTCTDNSCIMAAALSYTIPQHFSSCSVNSFEQYLNSRNPECLLNKPEDTKLLQPPVCGNGFKEIGEQCDCGTATECPCCNATTCMLKMGSECAEGECCRECKILDSSHMCRKKQDECDLAEYCSGQSGVCPEDVFAVNGLPCKKKMGYCYNGSCPLRQDECIKTWGADAVVASNHCYEQNKRGLFYGFCSRPSSEQFIGCQTEDILCGKLFCSKGQENPIDPNGRLARIGDCKTTFFDNISKDSSLVETGTKCDNDKVCSKNQCVDLETAYKATNCSAKCQGHGVCNHKLECTCEPGWLPPDCERRSTSGLSRSGVIAVVVVTFILLGIVLALVAIYLMKRRKRQCQTSRQMRKKEPAPISKSYFSPQRVTPPMLVHPKGPPPHPPKGSPKVPTTAPPKVPPTAPPKVPPTAPPKVPPTAPPKVPPTALPKSLHTDFRAAKQALRPPPPAPKV</sequence>
<feature type="region of interest" description="Disordered" evidence="13">
    <location>
        <begin position="139"/>
        <end position="167"/>
    </location>
</feature>
<dbReference type="SMART" id="SM00050">
    <property type="entry name" value="DISIN"/>
    <property type="match status" value="1"/>
</dbReference>
<keyword evidence="6 12" id="KW-0862">Zinc</keyword>
<dbReference type="CDD" id="cd04269">
    <property type="entry name" value="ZnMc_adamalysin_II_like"/>
    <property type="match status" value="1"/>
</dbReference>
<evidence type="ECO:0000259" key="17">
    <source>
        <dbReference type="PROSITE" id="PS50215"/>
    </source>
</evidence>
<evidence type="ECO:0000313" key="18">
    <source>
        <dbReference type="EMBL" id="KAK1806850.1"/>
    </source>
</evidence>
<feature type="disulfide bond" evidence="11">
    <location>
        <begin position="816"/>
        <end position="825"/>
    </location>
</feature>
<dbReference type="Gene3D" id="4.10.70.10">
    <property type="entry name" value="Disintegrin domain"/>
    <property type="match status" value="1"/>
</dbReference>
<name>A0AAD9E4F6_9TELE</name>
<dbReference type="InterPro" id="IPR036436">
    <property type="entry name" value="Disintegrin_dom_sf"/>
</dbReference>
<dbReference type="PROSITE" id="PS01186">
    <property type="entry name" value="EGF_2"/>
    <property type="match status" value="1"/>
</dbReference>
<dbReference type="PROSITE" id="PS50026">
    <property type="entry name" value="EGF_3"/>
    <property type="match status" value="1"/>
</dbReference>
<dbReference type="GO" id="GO:0046872">
    <property type="term" value="F:metal ion binding"/>
    <property type="evidence" value="ECO:0007669"/>
    <property type="project" value="UniProtKB-KW"/>
</dbReference>
<feature type="compositionally biased region" description="Pro residues" evidence="13">
    <location>
        <begin position="917"/>
        <end position="950"/>
    </location>
</feature>
<evidence type="ECO:0000256" key="10">
    <source>
        <dbReference type="PROSITE-ProRule" id="PRU00068"/>
    </source>
</evidence>
<dbReference type="InterPro" id="IPR001762">
    <property type="entry name" value="Disintegrin_dom"/>
</dbReference>
<evidence type="ECO:0008006" key="20">
    <source>
        <dbReference type="Google" id="ProtNLM"/>
    </source>
</evidence>
<dbReference type="PROSITE" id="PS50215">
    <property type="entry name" value="ADAM_MEPRO"/>
    <property type="match status" value="1"/>
</dbReference>
<dbReference type="PRINTS" id="PR00289">
    <property type="entry name" value="DISINTEGRIN"/>
</dbReference>
<comment type="subcellular location">
    <subcellularLocation>
        <location evidence="2">Membrane</location>
        <topology evidence="2">Single-pass type I membrane protein</topology>
    </subcellularLocation>
</comment>
<dbReference type="Pfam" id="PF00200">
    <property type="entry name" value="Disintegrin"/>
    <property type="match status" value="1"/>
</dbReference>
<keyword evidence="5" id="KW-0378">Hydrolase</keyword>
<dbReference type="InterPro" id="IPR034027">
    <property type="entry name" value="Reprolysin_adamalysin"/>
</dbReference>
<dbReference type="InterPro" id="IPR018358">
    <property type="entry name" value="Disintegrin_CS"/>
</dbReference>
<dbReference type="PANTHER" id="PTHR11905:SF32">
    <property type="entry name" value="DISINTEGRIN AND METALLOPROTEINASE DOMAIN-CONTAINING PROTEIN 28"/>
    <property type="match status" value="1"/>
</dbReference>
<evidence type="ECO:0000259" key="15">
    <source>
        <dbReference type="PROSITE" id="PS50026"/>
    </source>
</evidence>
<keyword evidence="8 14" id="KW-0472">Membrane</keyword>
<dbReference type="InterPro" id="IPR002870">
    <property type="entry name" value="Peptidase_M12B_N"/>
</dbReference>
<protein>
    <recommendedName>
        <fullName evidence="20">ADAM metallopeptidase domain 28</fullName>
    </recommendedName>
</protein>
<evidence type="ECO:0000256" key="1">
    <source>
        <dbReference type="ARBA" id="ARBA00001947"/>
    </source>
</evidence>
<dbReference type="SUPFAM" id="SSF57552">
    <property type="entry name" value="Blood coagulation inhibitor (disintegrin)"/>
    <property type="match status" value="1"/>
</dbReference>
<evidence type="ECO:0000256" key="6">
    <source>
        <dbReference type="ARBA" id="ARBA00022833"/>
    </source>
</evidence>
<dbReference type="GO" id="GO:0006508">
    <property type="term" value="P:proteolysis"/>
    <property type="evidence" value="ECO:0007669"/>
    <property type="project" value="InterPro"/>
</dbReference>
<feature type="disulfide bond" evidence="12">
    <location>
        <begin position="523"/>
        <end position="547"/>
    </location>
</feature>
<evidence type="ECO:0000256" key="5">
    <source>
        <dbReference type="ARBA" id="ARBA00022801"/>
    </source>
</evidence>
<evidence type="ECO:0000256" key="14">
    <source>
        <dbReference type="SAM" id="Phobius"/>
    </source>
</evidence>
<dbReference type="EMBL" id="JAROKS010000001">
    <property type="protein sequence ID" value="KAK1806850.1"/>
    <property type="molecule type" value="Genomic_DNA"/>
</dbReference>
<dbReference type="Pfam" id="PF01562">
    <property type="entry name" value="Pep_M12B_propep"/>
    <property type="match status" value="1"/>
</dbReference>
<dbReference type="SMART" id="SM00608">
    <property type="entry name" value="ACR"/>
    <property type="match status" value="1"/>
</dbReference>
<dbReference type="InterPro" id="IPR001590">
    <property type="entry name" value="Peptidase_M12B"/>
</dbReference>
<feature type="disulfide bond" evidence="12">
    <location>
        <begin position="525"/>
        <end position="530"/>
    </location>
</feature>
<dbReference type="AlphaFoldDB" id="A0AAD9E4F6"/>
<feature type="active site" evidence="12">
    <location>
        <position position="509"/>
    </location>
</feature>
<dbReference type="Pfam" id="PF01421">
    <property type="entry name" value="Reprolysin"/>
    <property type="match status" value="1"/>
</dbReference>
<evidence type="ECO:0000256" key="4">
    <source>
        <dbReference type="ARBA" id="ARBA00022723"/>
    </source>
</evidence>
<comment type="cofactor">
    <cofactor evidence="1">
        <name>Zn(2+)</name>
        <dbReference type="ChEBI" id="CHEBI:29105"/>
    </cofactor>
</comment>
<feature type="binding site" evidence="12">
    <location>
        <position position="518"/>
    </location>
    <ligand>
        <name>Zn(2+)</name>
        <dbReference type="ChEBI" id="CHEBI:29105"/>
        <note>catalytic</note>
    </ligand>
</feature>
<dbReference type="FunFam" id="4.10.70.10:FF:000001">
    <property type="entry name" value="Disintegrin and metalloproteinase domain-containing protein 22"/>
    <property type="match status" value="1"/>
</dbReference>
<evidence type="ECO:0000256" key="7">
    <source>
        <dbReference type="ARBA" id="ARBA00022989"/>
    </source>
</evidence>
<evidence type="ECO:0000256" key="2">
    <source>
        <dbReference type="ARBA" id="ARBA00004479"/>
    </source>
</evidence>
<feature type="region of interest" description="Disordered" evidence="13">
    <location>
        <begin position="867"/>
        <end position="975"/>
    </location>
</feature>
<feature type="disulfide bond" evidence="10">
    <location>
        <begin position="632"/>
        <end position="652"/>
    </location>
</feature>
<dbReference type="Pfam" id="PF08516">
    <property type="entry name" value="ADAM_CR"/>
    <property type="match status" value="1"/>
</dbReference>
<feature type="domain" description="Disintegrin" evidence="16">
    <location>
        <begin position="576"/>
        <end position="660"/>
    </location>
</feature>
<keyword evidence="7 14" id="KW-1133">Transmembrane helix</keyword>
<keyword evidence="9 11" id="KW-1015">Disulfide bond</keyword>
<dbReference type="Proteomes" id="UP001239994">
    <property type="component" value="Unassembled WGS sequence"/>
</dbReference>
<keyword evidence="3 14" id="KW-0812">Transmembrane</keyword>
<feature type="transmembrane region" description="Helical" evidence="14">
    <location>
        <begin position="837"/>
        <end position="861"/>
    </location>
</feature>
<evidence type="ECO:0000256" key="12">
    <source>
        <dbReference type="PROSITE-ProRule" id="PRU00276"/>
    </source>
</evidence>
<dbReference type="PROSITE" id="PS50214">
    <property type="entry name" value="DISINTEGRIN_2"/>
    <property type="match status" value="1"/>
</dbReference>